<dbReference type="Pfam" id="PF06685">
    <property type="entry name" value="DUF1186"/>
    <property type="match status" value="1"/>
</dbReference>
<reference evidence="4 5" key="1">
    <citation type="journal article" date="2018" name="Sci. Rep.">
        <title>A novel species of the marine cyanobacterium Acaryochloris with a unique pigment content and lifestyle.</title>
        <authorList>
            <person name="Partensky F."/>
            <person name="Six C."/>
            <person name="Ratin M."/>
            <person name="Garczarek L."/>
            <person name="Vaulot D."/>
            <person name="Probert I."/>
            <person name="Calteau A."/>
            <person name="Gourvil P."/>
            <person name="Marie D."/>
            <person name="Grebert T."/>
            <person name="Bouchier C."/>
            <person name="Le Panse S."/>
            <person name="Gachenot M."/>
            <person name="Rodriguez F."/>
            <person name="Garrido J.L."/>
        </authorList>
    </citation>
    <scope>NUCLEOTIDE SEQUENCE [LARGE SCALE GENOMIC DNA]</scope>
    <source>
        <strain evidence="4 5">RCC1774</strain>
    </source>
</reference>
<dbReference type="OrthoDB" id="504590at2"/>
<protein>
    <recommendedName>
        <fullName evidence="6">HEAT repeat domain-containing protein</fullName>
    </recommendedName>
</protein>
<evidence type="ECO:0000313" key="5">
    <source>
        <dbReference type="Proteomes" id="UP000248857"/>
    </source>
</evidence>
<dbReference type="GO" id="GO:0030089">
    <property type="term" value="C:phycobilisome"/>
    <property type="evidence" value="ECO:0007669"/>
    <property type="project" value="UniProtKB-KW"/>
</dbReference>
<name>A0A2W1J7D4_9CYAN</name>
<feature type="compositionally biased region" description="Basic residues" evidence="3">
    <location>
        <begin position="271"/>
        <end position="280"/>
    </location>
</feature>
<evidence type="ECO:0000256" key="2">
    <source>
        <dbReference type="ARBA" id="ARBA00022738"/>
    </source>
</evidence>
<dbReference type="Proteomes" id="UP000248857">
    <property type="component" value="Unassembled WGS sequence"/>
</dbReference>
<dbReference type="EMBL" id="PQWO01000039">
    <property type="protein sequence ID" value="PZD70403.1"/>
    <property type="molecule type" value="Genomic_DNA"/>
</dbReference>
<dbReference type="InterPro" id="IPR016024">
    <property type="entry name" value="ARM-type_fold"/>
</dbReference>
<evidence type="ECO:0000256" key="1">
    <source>
        <dbReference type="ARBA" id="ARBA00022549"/>
    </source>
</evidence>
<dbReference type="InterPro" id="IPR011989">
    <property type="entry name" value="ARM-like"/>
</dbReference>
<dbReference type="RefSeq" id="WP_110989058.1">
    <property type="nucleotide sequence ID" value="NZ_CAWNWM010000039.1"/>
</dbReference>
<keyword evidence="5" id="KW-1185">Reference proteome</keyword>
<evidence type="ECO:0000256" key="3">
    <source>
        <dbReference type="SAM" id="MobiDB-lite"/>
    </source>
</evidence>
<comment type="caution">
    <text evidence="4">The sequence shown here is derived from an EMBL/GenBank/DDBJ whole genome shotgun (WGS) entry which is preliminary data.</text>
</comment>
<dbReference type="AlphaFoldDB" id="A0A2W1J7D4"/>
<dbReference type="Gene3D" id="1.25.10.10">
    <property type="entry name" value="Leucine-rich Repeat Variant"/>
    <property type="match status" value="1"/>
</dbReference>
<organism evidence="4 5">
    <name type="scientific">Acaryochloris thomasi RCC1774</name>
    <dbReference type="NCBI Taxonomy" id="1764569"/>
    <lineage>
        <taxon>Bacteria</taxon>
        <taxon>Bacillati</taxon>
        <taxon>Cyanobacteriota</taxon>
        <taxon>Cyanophyceae</taxon>
        <taxon>Acaryochloridales</taxon>
        <taxon>Acaryochloridaceae</taxon>
        <taxon>Acaryochloris</taxon>
        <taxon>Acaryochloris thomasi</taxon>
    </lineage>
</organism>
<keyword evidence="1" id="KW-0042">Antenna complex</keyword>
<dbReference type="SUPFAM" id="SSF48371">
    <property type="entry name" value="ARM repeat"/>
    <property type="match status" value="1"/>
</dbReference>
<sequence>MAIKDYQPPVSKLLTYGECDLSQRQSWPNYVQELALTEEHIPQLLQILTDSSLQPDNIEGIEIWALVHAWRALGQLETPAATTPLLELLEDQYNDWAHEEVPTAISLIGPPALPEVQQYLADPSRDMFGRITAITCLVKLQARHPQEREQCVEIITQQLANDPKNEPALNGFLIAGLCDLHAVEKAPEIEQAFTAQRVDLSIVGDWDETQVELGLKTRQEVPLQRFSTTEALGVLSQLKEGSISVRRAEQLLAQRRQPPKGFGQPSQSQSRKLKKAKKKR</sequence>
<dbReference type="InterPro" id="IPR010602">
    <property type="entry name" value="DUF1186"/>
</dbReference>
<gene>
    <name evidence="4" type="ORF">C1752_13129</name>
</gene>
<keyword evidence="2" id="KW-0605">Phycobilisome</keyword>
<evidence type="ECO:0008006" key="6">
    <source>
        <dbReference type="Google" id="ProtNLM"/>
    </source>
</evidence>
<evidence type="ECO:0000313" key="4">
    <source>
        <dbReference type="EMBL" id="PZD70403.1"/>
    </source>
</evidence>
<proteinExistence type="predicted"/>
<accession>A0A2W1J7D4</accession>
<feature type="region of interest" description="Disordered" evidence="3">
    <location>
        <begin position="254"/>
        <end position="280"/>
    </location>
</feature>